<evidence type="ECO:0000313" key="3">
    <source>
        <dbReference type="EMBL" id="GAA5177105.1"/>
    </source>
</evidence>
<protein>
    <recommendedName>
        <fullName evidence="5">DUF4190 domain-containing protein</fullName>
    </recommendedName>
</protein>
<keyword evidence="2" id="KW-0812">Transmembrane</keyword>
<keyword evidence="2" id="KW-1133">Transmembrane helix</keyword>
<name>A0ABP9RGT0_9ACTN</name>
<feature type="transmembrane region" description="Helical" evidence="2">
    <location>
        <begin position="51"/>
        <end position="76"/>
    </location>
</feature>
<organism evidence="3 4">
    <name type="scientific">Rugosimonospora acidiphila</name>
    <dbReference type="NCBI Taxonomy" id="556531"/>
    <lineage>
        <taxon>Bacteria</taxon>
        <taxon>Bacillati</taxon>
        <taxon>Actinomycetota</taxon>
        <taxon>Actinomycetes</taxon>
        <taxon>Micromonosporales</taxon>
        <taxon>Micromonosporaceae</taxon>
        <taxon>Rugosimonospora</taxon>
    </lineage>
</organism>
<gene>
    <name evidence="3" type="ORF">GCM10023322_00930</name>
</gene>
<dbReference type="EMBL" id="BAABJQ010000001">
    <property type="protein sequence ID" value="GAA5177105.1"/>
    <property type="molecule type" value="Genomic_DNA"/>
</dbReference>
<reference evidence="4" key="1">
    <citation type="journal article" date="2019" name="Int. J. Syst. Evol. Microbiol.">
        <title>The Global Catalogue of Microorganisms (GCM) 10K type strain sequencing project: providing services to taxonomists for standard genome sequencing and annotation.</title>
        <authorList>
            <consortium name="The Broad Institute Genomics Platform"/>
            <consortium name="The Broad Institute Genome Sequencing Center for Infectious Disease"/>
            <person name="Wu L."/>
            <person name="Ma J."/>
        </authorList>
    </citation>
    <scope>NUCLEOTIDE SEQUENCE [LARGE SCALE GENOMIC DNA]</scope>
    <source>
        <strain evidence="4">JCM 18304</strain>
    </source>
</reference>
<feature type="compositionally biased region" description="Pro residues" evidence="1">
    <location>
        <begin position="1"/>
        <end position="11"/>
    </location>
</feature>
<feature type="region of interest" description="Disordered" evidence="1">
    <location>
        <begin position="1"/>
        <end position="23"/>
    </location>
</feature>
<comment type="caution">
    <text evidence="3">The sequence shown here is derived from an EMBL/GenBank/DDBJ whole genome shotgun (WGS) entry which is preliminary data.</text>
</comment>
<proteinExistence type="predicted"/>
<keyword evidence="4" id="KW-1185">Reference proteome</keyword>
<dbReference type="Proteomes" id="UP001501570">
    <property type="component" value="Unassembled WGS sequence"/>
</dbReference>
<evidence type="ECO:0000256" key="1">
    <source>
        <dbReference type="SAM" id="MobiDB-lite"/>
    </source>
</evidence>
<evidence type="ECO:0000313" key="4">
    <source>
        <dbReference type="Proteomes" id="UP001501570"/>
    </source>
</evidence>
<accession>A0ABP9RGT0</accession>
<sequence length="117" mass="12055">MPPEPLVPPQSWPTQAPPSGYAYNWGQGHPAPGYAGPVLIQRPPRPGVVNIAVILTYLGAGLSLVATVLSIISIIIDQDSMVTQVTDQTNPSLSGGPDPATVVHATVGIGIVISVVE</sequence>
<keyword evidence="2" id="KW-0472">Membrane</keyword>
<evidence type="ECO:0000256" key="2">
    <source>
        <dbReference type="SAM" id="Phobius"/>
    </source>
</evidence>
<evidence type="ECO:0008006" key="5">
    <source>
        <dbReference type="Google" id="ProtNLM"/>
    </source>
</evidence>